<evidence type="ECO:0000256" key="3">
    <source>
        <dbReference type="ARBA" id="ARBA00023163"/>
    </source>
</evidence>
<dbReference type="CDD" id="cd07377">
    <property type="entry name" value="WHTH_GntR"/>
    <property type="match status" value="1"/>
</dbReference>
<dbReference type="PROSITE" id="PS50949">
    <property type="entry name" value="HTH_GNTR"/>
    <property type="match status" value="1"/>
</dbReference>
<dbReference type="InterPro" id="IPR011711">
    <property type="entry name" value="GntR_C"/>
</dbReference>
<dbReference type="OrthoDB" id="9810548at2"/>
<protein>
    <submittedName>
        <fullName evidence="5">DNA-binding transcriptional regulator, GntR family</fullName>
    </submittedName>
</protein>
<keyword evidence="6" id="KW-1185">Reference proteome</keyword>
<dbReference type="SUPFAM" id="SSF48008">
    <property type="entry name" value="GntR ligand-binding domain-like"/>
    <property type="match status" value="1"/>
</dbReference>
<dbReference type="PANTHER" id="PTHR43537">
    <property type="entry name" value="TRANSCRIPTIONAL REGULATOR, GNTR FAMILY"/>
    <property type="match status" value="1"/>
</dbReference>
<dbReference type="STRING" id="1123029.SAMN02745172_01032"/>
<sequence>MVSNAERLSVLIAEGRPEFRTATAFVEATLRRAILSGVLEGGTALRQDELAERFGVSRMPVRDALKLLEAQALVTVLPNRGAVVTELNAADAADIMGLRRVLEPAALELSIPHLTAADLARAAEAIADMDAETDPGRMGELNRRFHMSLYARAGRPRLLALIEARFAESDPVLRFHLAALGGAEMGQDAHRAILAAAARGEVEAACTLLSAHIGDAAVRLVTFLDERGPRPSGDEAHPA</sequence>
<evidence type="ECO:0000256" key="2">
    <source>
        <dbReference type="ARBA" id="ARBA00023125"/>
    </source>
</evidence>
<keyword evidence="3" id="KW-0804">Transcription</keyword>
<dbReference type="InterPro" id="IPR036388">
    <property type="entry name" value="WH-like_DNA-bd_sf"/>
</dbReference>
<dbReference type="GO" id="GO:0003700">
    <property type="term" value="F:DNA-binding transcription factor activity"/>
    <property type="evidence" value="ECO:0007669"/>
    <property type="project" value="InterPro"/>
</dbReference>
<dbReference type="EMBL" id="FRXO01000002">
    <property type="protein sequence ID" value="SHO62427.1"/>
    <property type="molecule type" value="Genomic_DNA"/>
</dbReference>
<feature type="domain" description="HTH gntR-type" evidence="4">
    <location>
        <begin position="20"/>
        <end position="87"/>
    </location>
</feature>
<dbReference type="SMART" id="SM00895">
    <property type="entry name" value="FCD"/>
    <property type="match status" value="1"/>
</dbReference>
<evidence type="ECO:0000313" key="5">
    <source>
        <dbReference type="EMBL" id="SHO62427.1"/>
    </source>
</evidence>
<dbReference type="Gene3D" id="1.20.120.530">
    <property type="entry name" value="GntR ligand-binding domain-like"/>
    <property type="match status" value="1"/>
</dbReference>
<name>A0A1M7ZC22_9HYPH</name>
<dbReference type="PANTHER" id="PTHR43537:SF41">
    <property type="entry name" value="TRANSCRIPTIONAL REGULATORY PROTEIN"/>
    <property type="match status" value="1"/>
</dbReference>
<gene>
    <name evidence="5" type="ORF">SAMN02745172_01032</name>
</gene>
<evidence type="ECO:0000313" key="6">
    <source>
        <dbReference type="Proteomes" id="UP000186406"/>
    </source>
</evidence>
<proteinExistence type="predicted"/>
<dbReference type="AlphaFoldDB" id="A0A1M7ZC22"/>
<accession>A0A1M7ZC22</accession>
<evidence type="ECO:0000256" key="1">
    <source>
        <dbReference type="ARBA" id="ARBA00023015"/>
    </source>
</evidence>
<dbReference type="PRINTS" id="PR00035">
    <property type="entry name" value="HTHGNTR"/>
</dbReference>
<dbReference type="SUPFAM" id="SSF46785">
    <property type="entry name" value="Winged helix' DNA-binding domain"/>
    <property type="match status" value="1"/>
</dbReference>
<dbReference type="GO" id="GO:0003677">
    <property type="term" value="F:DNA binding"/>
    <property type="evidence" value="ECO:0007669"/>
    <property type="project" value="UniProtKB-KW"/>
</dbReference>
<keyword evidence="1" id="KW-0805">Transcription regulation</keyword>
<dbReference type="Proteomes" id="UP000186406">
    <property type="component" value="Unassembled WGS sequence"/>
</dbReference>
<evidence type="ECO:0000259" key="4">
    <source>
        <dbReference type="PROSITE" id="PS50949"/>
    </source>
</evidence>
<dbReference type="RefSeq" id="WP_073626295.1">
    <property type="nucleotide sequence ID" value="NZ_FRXO01000002.1"/>
</dbReference>
<organism evidence="5 6">
    <name type="scientific">Pseudoxanthobacter soli DSM 19599</name>
    <dbReference type="NCBI Taxonomy" id="1123029"/>
    <lineage>
        <taxon>Bacteria</taxon>
        <taxon>Pseudomonadati</taxon>
        <taxon>Pseudomonadota</taxon>
        <taxon>Alphaproteobacteria</taxon>
        <taxon>Hyphomicrobiales</taxon>
        <taxon>Segnochrobactraceae</taxon>
        <taxon>Pseudoxanthobacter</taxon>
    </lineage>
</organism>
<keyword evidence="2 5" id="KW-0238">DNA-binding</keyword>
<dbReference type="SMART" id="SM00345">
    <property type="entry name" value="HTH_GNTR"/>
    <property type="match status" value="1"/>
</dbReference>
<dbReference type="InterPro" id="IPR008920">
    <property type="entry name" value="TF_FadR/GntR_C"/>
</dbReference>
<reference evidence="5 6" key="1">
    <citation type="submission" date="2016-12" db="EMBL/GenBank/DDBJ databases">
        <authorList>
            <person name="Song W.-J."/>
            <person name="Kurnit D.M."/>
        </authorList>
    </citation>
    <scope>NUCLEOTIDE SEQUENCE [LARGE SCALE GENOMIC DNA]</scope>
    <source>
        <strain evidence="5 6">DSM 19599</strain>
    </source>
</reference>
<dbReference type="Pfam" id="PF07729">
    <property type="entry name" value="FCD"/>
    <property type="match status" value="1"/>
</dbReference>
<dbReference type="InterPro" id="IPR036390">
    <property type="entry name" value="WH_DNA-bd_sf"/>
</dbReference>
<dbReference type="InterPro" id="IPR000524">
    <property type="entry name" value="Tscrpt_reg_HTH_GntR"/>
</dbReference>
<dbReference type="Gene3D" id="1.10.10.10">
    <property type="entry name" value="Winged helix-like DNA-binding domain superfamily/Winged helix DNA-binding domain"/>
    <property type="match status" value="1"/>
</dbReference>
<dbReference type="Pfam" id="PF00392">
    <property type="entry name" value="GntR"/>
    <property type="match status" value="1"/>
</dbReference>